<dbReference type="KEGG" id="gey:QMQ05_10645"/>
<evidence type="ECO:0008006" key="3">
    <source>
        <dbReference type="Google" id="ProtNLM"/>
    </source>
</evidence>
<organism evidence="1 2">
    <name type="scientific">Glutamicibacter ectropisis</name>
    <dbReference type="NCBI Taxonomy" id="3046593"/>
    <lineage>
        <taxon>Bacteria</taxon>
        <taxon>Bacillati</taxon>
        <taxon>Actinomycetota</taxon>
        <taxon>Actinomycetes</taxon>
        <taxon>Micrococcales</taxon>
        <taxon>Micrococcaceae</taxon>
        <taxon>Glutamicibacter</taxon>
    </lineage>
</organism>
<protein>
    <recommendedName>
        <fullName evidence="3">IS30 family transposase</fullName>
    </recommendedName>
</protein>
<dbReference type="Proteomes" id="UP001486888">
    <property type="component" value="Chromosome"/>
</dbReference>
<dbReference type="EMBL" id="CP125942">
    <property type="protein sequence ID" value="XAO44818.1"/>
    <property type="molecule type" value="Genomic_DNA"/>
</dbReference>
<name>A0AAU6WA35_9MICC</name>
<gene>
    <name evidence="1" type="ORF">QMQ05_10645</name>
</gene>
<proteinExistence type="predicted"/>
<reference evidence="1 2" key="1">
    <citation type="submission" date="2023-05" db="EMBL/GenBank/DDBJ databases">
        <title>Glutamicibacter sp. B1, complete genome.</title>
        <authorList>
            <person name="Long Y.H."/>
            <person name="Fang T."/>
            <person name="Li X.Y."/>
        </authorList>
    </citation>
    <scope>NUCLEOTIDE SEQUENCE [LARGE SCALE GENOMIC DNA]</scope>
    <source>
        <strain evidence="1 2">B1</strain>
    </source>
</reference>
<dbReference type="AlphaFoldDB" id="A0AAU6WA35"/>
<evidence type="ECO:0000313" key="2">
    <source>
        <dbReference type="Proteomes" id="UP001486888"/>
    </source>
</evidence>
<evidence type="ECO:0000313" key="1">
    <source>
        <dbReference type="EMBL" id="XAO44818.1"/>
    </source>
</evidence>
<accession>A0AAU6WA35</accession>
<dbReference type="RefSeq" id="WP_345469881.1">
    <property type="nucleotide sequence ID" value="NZ_CP125942.1"/>
</dbReference>
<sequence>MRTRSTLTEGQRERLVDLFEAGMGAAVAASELNVRYYATEKL</sequence>
<keyword evidence="2" id="KW-1185">Reference proteome</keyword>